<accession>A0AAW8DQR4</accession>
<gene>
    <name evidence="1" type="ORF">J2W25_000874</name>
</gene>
<dbReference type="InterPro" id="IPR058702">
    <property type="entry name" value="MafI2-like"/>
</dbReference>
<dbReference type="Pfam" id="PF26541">
    <property type="entry name" value="MafI2"/>
    <property type="match status" value="1"/>
</dbReference>
<protein>
    <submittedName>
        <fullName evidence="1">Uncharacterized protein</fullName>
    </submittedName>
</protein>
<name>A0AAW8DQR4_9BURK</name>
<evidence type="ECO:0000313" key="1">
    <source>
        <dbReference type="EMBL" id="MDP9921859.1"/>
    </source>
</evidence>
<reference evidence="1" key="1">
    <citation type="submission" date="2023-07" db="EMBL/GenBank/DDBJ databases">
        <title>Sorghum-associated microbial communities from plants grown in Nebraska, USA.</title>
        <authorList>
            <person name="Schachtman D."/>
        </authorList>
    </citation>
    <scope>NUCLEOTIDE SEQUENCE</scope>
    <source>
        <strain evidence="1">DS2795</strain>
    </source>
</reference>
<proteinExistence type="predicted"/>
<dbReference type="EMBL" id="JAUSRR010000002">
    <property type="protein sequence ID" value="MDP9921859.1"/>
    <property type="molecule type" value="Genomic_DNA"/>
</dbReference>
<dbReference type="AlphaFoldDB" id="A0AAW8DQR4"/>
<sequence length="100" mass="11238">MSNTELRVRVLLTLQVALLGMVTANMRSVLVSWNKTEVHIRLVFNEVINDTDVEIASEIESEVISHLPGQIVRCEAETIPLDIKVMPREGEVLVFHRASS</sequence>
<comment type="caution">
    <text evidence="1">The sequence shown here is derived from an EMBL/GenBank/DDBJ whole genome shotgun (WGS) entry which is preliminary data.</text>
</comment>
<dbReference type="Proteomes" id="UP001244295">
    <property type="component" value="Unassembled WGS sequence"/>
</dbReference>
<dbReference type="RefSeq" id="WP_307635850.1">
    <property type="nucleotide sequence ID" value="NZ_JAUSRR010000002.1"/>
</dbReference>
<evidence type="ECO:0000313" key="2">
    <source>
        <dbReference type="Proteomes" id="UP001244295"/>
    </source>
</evidence>
<organism evidence="1 2">
    <name type="scientific">Variovorax boronicumulans</name>
    <dbReference type="NCBI Taxonomy" id="436515"/>
    <lineage>
        <taxon>Bacteria</taxon>
        <taxon>Pseudomonadati</taxon>
        <taxon>Pseudomonadota</taxon>
        <taxon>Betaproteobacteria</taxon>
        <taxon>Burkholderiales</taxon>
        <taxon>Comamonadaceae</taxon>
        <taxon>Variovorax</taxon>
    </lineage>
</organism>